<evidence type="ECO:0000256" key="4">
    <source>
        <dbReference type="RuleBase" id="RU003423"/>
    </source>
</evidence>
<evidence type="ECO:0000256" key="2">
    <source>
        <dbReference type="ARBA" id="ARBA00007317"/>
    </source>
</evidence>
<comment type="similarity">
    <text evidence="2 4">Belongs to the 2-oxoacid dehydrogenase family.</text>
</comment>
<dbReference type="PROSITE" id="PS51826">
    <property type="entry name" value="PSBD"/>
    <property type="match status" value="1"/>
</dbReference>
<dbReference type="PANTHER" id="PTHR23151">
    <property type="entry name" value="DIHYDROLIPOAMIDE ACETYL/SUCCINYL-TRANSFERASE-RELATED"/>
    <property type="match status" value="1"/>
</dbReference>
<evidence type="ECO:0000259" key="7">
    <source>
        <dbReference type="PROSITE" id="PS51826"/>
    </source>
</evidence>
<dbReference type="SUPFAM" id="SSF51230">
    <property type="entry name" value="Single hybrid motif"/>
    <property type="match status" value="1"/>
</dbReference>
<dbReference type="InterPro" id="IPR004167">
    <property type="entry name" value="PSBD"/>
</dbReference>
<dbReference type="Pfam" id="PF00364">
    <property type="entry name" value="Biotin_lipoyl"/>
    <property type="match status" value="1"/>
</dbReference>
<dbReference type="Pfam" id="PF00198">
    <property type="entry name" value="2-oxoacid_dh"/>
    <property type="match status" value="1"/>
</dbReference>
<evidence type="ECO:0000313" key="9">
    <source>
        <dbReference type="Proteomes" id="UP001169027"/>
    </source>
</evidence>
<evidence type="ECO:0000313" key="8">
    <source>
        <dbReference type="EMBL" id="MDO1537651.1"/>
    </source>
</evidence>
<dbReference type="PANTHER" id="PTHR23151:SF90">
    <property type="entry name" value="DIHYDROLIPOYLLYSINE-RESIDUE ACETYLTRANSFERASE COMPONENT OF PYRUVATE DEHYDROGENASE COMPLEX, MITOCHONDRIAL-RELATED"/>
    <property type="match status" value="1"/>
</dbReference>
<accession>A0ABT8SJC3</accession>
<dbReference type="InterPro" id="IPR001078">
    <property type="entry name" value="2-oxoacid_DH_actylTfrase"/>
</dbReference>
<dbReference type="Pfam" id="PF02817">
    <property type="entry name" value="E3_binding"/>
    <property type="match status" value="1"/>
</dbReference>
<dbReference type="Gene3D" id="2.40.50.100">
    <property type="match status" value="1"/>
</dbReference>
<keyword evidence="4 8" id="KW-0808">Transferase</keyword>
<name>A0ABT8SJC3_9BURK</name>
<feature type="domain" description="Peripheral subunit-binding (PSBD)" evidence="7">
    <location>
        <begin position="127"/>
        <end position="164"/>
    </location>
</feature>
<evidence type="ECO:0000259" key="6">
    <source>
        <dbReference type="PROSITE" id="PS50968"/>
    </source>
</evidence>
<dbReference type="EC" id="2.3.1.-" evidence="4"/>
<proteinExistence type="inferred from homology"/>
<gene>
    <name evidence="8" type="ORF">Q2T77_35970</name>
</gene>
<dbReference type="PROSITE" id="PS00189">
    <property type="entry name" value="LIPOYL"/>
    <property type="match status" value="1"/>
</dbReference>
<organism evidence="8 9">
    <name type="scientific">Variovorax ginsengisoli</name>
    <dbReference type="NCBI Taxonomy" id="363844"/>
    <lineage>
        <taxon>Bacteria</taxon>
        <taxon>Pseudomonadati</taxon>
        <taxon>Pseudomonadota</taxon>
        <taxon>Betaproteobacteria</taxon>
        <taxon>Burkholderiales</taxon>
        <taxon>Comamonadaceae</taxon>
        <taxon>Variovorax</taxon>
    </lineage>
</organism>
<dbReference type="InterPro" id="IPR000089">
    <property type="entry name" value="Biotin_lipoyl"/>
</dbReference>
<keyword evidence="9" id="KW-1185">Reference proteome</keyword>
<protein>
    <recommendedName>
        <fullName evidence="4">Dihydrolipoamide acetyltransferase component of pyruvate dehydrogenase complex</fullName>
        <ecNumber evidence="4">2.3.1.-</ecNumber>
    </recommendedName>
</protein>
<comment type="cofactor">
    <cofactor evidence="1 4">
        <name>(R)-lipoate</name>
        <dbReference type="ChEBI" id="CHEBI:83088"/>
    </cofactor>
</comment>
<dbReference type="SUPFAM" id="SSF52777">
    <property type="entry name" value="CoA-dependent acyltransferases"/>
    <property type="match status" value="1"/>
</dbReference>
<dbReference type="Gene3D" id="3.30.559.10">
    <property type="entry name" value="Chloramphenicol acetyltransferase-like domain"/>
    <property type="match status" value="1"/>
</dbReference>
<comment type="caution">
    <text evidence="8">The sequence shown here is derived from an EMBL/GenBank/DDBJ whole genome shotgun (WGS) entry which is preliminary data.</text>
</comment>
<dbReference type="InterPro" id="IPR011053">
    <property type="entry name" value="Single_hybrid_motif"/>
</dbReference>
<evidence type="ECO:0000256" key="1">
    <source>
        <dbReference type="ARBA" id="ARBA00001938"/>
    </source>
</evidence>
<dbReference type="PROSITE" id="PS50968">
    <property type="entry name" value="BIOTINYL_LIPOYL"/>
    <property type="match status" value="1"/>
</dbReference>
<dbReference type="InterPro" id="IPR003016">
    <property type="entry name" value="2-oxoA_DH_lipoyl-BS"/>
</dbReference>
<sequence length="405" mass="42051">MRRELLMPKLGLTMAEGVMTEWLLAPGTAFKAGDSIFIIESEKAAVEVPADADGVLLEITAQPGETVPVGAAIGWWDDTRTGDDTATAPAADAHERKPGAPAAVAPAPAPAKSPATVPAATTGGRVVATPLARRLAQQRGVDLRNLRGSGPRGRIRADDVPVAQALPAAAASTASGADGSLRKPTAIESTIAQRLVAAKQQIPHFYLSSEVEVSALLTLRSEINAAQSGVRLTLNDFLVAAVGRALADMPQSNRVWTDDGILSLPTADVGMAVNTERGLMVAVVRDAGRLPVSEVSRSAKALIERARIGKLGSVDMAGGAITVSNAGMHDVTAMSSIINPGQAMILGVGSVRELFRPDATGAPGLRREITLVLSADHRVLDGASAAEFLKRIREHLARPLGLMVS</sequence>
<feature type="region of interest" description="Disordered" evidence="5">
    <location>
        <begin position="76"/>
        <end position="119"/>
    </location>
</feature>
<evidence type="ECO:0000256" key="3">
    <source>
        <dbReference type="ARBA" id="ARBA00022823"/>
    </source>
</evidence>
<reference evidence="8" key="1">
    <citation type="submission" date="2023-06" db="EMBL/GenBank/DDBJ databases">
        <authorList>
            <person name="Jiang Y."/>
            <person name="Liu Q."/>
        </authorList>
    </citation>
    <scope>NUCLEOTIDE SEQUENCE</scope>
    <source>
        <strain evidence="8">CGMCC 1.12090</strain>
    </source>
</reference>
<dbReference type="InterPro" id="IPR023213">
    <property type="entry name" value="CAT-like_dom_sf"/>
</dbReference>
<dbReference type="InterPro" id="IPR045257">
    <property type="entry name" value="E2/Pdx1"/>
</dbReference>
<dbReference type="InterPro" id="IPR036625">
    <property type="entry name" value="E3-bd_dom_sf"/>
</dbReference>
<dbReference type="CDD" id="cd06849">
    <property type="entry name" value="lipoyl_domain"/>
    <property type="match status" value="1"/>
</dbReference>
<dbReference type="GO" id="GO:0016746">
    <property type="term" value="F:acyltransferase activity"/>
    <property type="evidence" value="ECO:0007669"/>
    <property type="project" value="UniProtKB-KW"/>
</dbReference>
<evidence type="ECO:0000256" key="5">
    <source>
        <dbReference type="SAM" id="MobiDB-lite"/>
    </source>
</evidence>
<dbReference type="Gene3D" id="4.10.320.10">
    <property type="entry name" value="E3-binding domain"/>
    <property type="match status" value="1"/>
</dbReference>
<feature type="compositionally biased region" description="Low complexity" evidence="5">
    <location>
        <begin position="99"/>
        <end position="119"/>
    </location>
</feature>
<keyword evidence="4 8" id="KW-0012">Acyltransferase</keyword>
<dbReference type="RefSeq" id="WP_301816090.1">
    <property type="nucleotide sequence ID" value="NZ_JAUJZH010000045.1"/>
</dbReference>
<feature type="domain" description="Lipoyl-binding" evidence="6">
    <location>
        <begin position="2"/>
        <end position="77"/>
    </location>
</feature>
<keyword evidence="3 4" id="KW-0450">Lipoyl</keyword>
<dbReference type="EMBL" id="JAUKVY010000045">
    <property type="protein sequence ID" value="MDO1537651.1"/>
    <property type="molecule type" value="Genomic_DNA"/>
</dbReference>
<dbReference type="Proteomes" id="UP001169027">
    <property type="component" value="Unassembled WGS sequence"/>
</dbReference>
<dbReference type="SUPFAM" id="SSF47005">
    <property type="entry name" value="Peripheral subunit-binding domain of 2-oxo acid dehydrogenase complex"/>
    <property type="match status" value="1"/>
</dbReference>